<keyword evidence="30" id="KW-1185">Reference proteome</keyword>
<evidence type="ECO:0000256" key="24">
    <source>
        <dbReference type="PROSITE-ProRule" id="PRU00175"/>
    </source>
</evidence>
<comment type="subunit">
    <text evidence="21">Interacts with UBE2L3, UBE2L6 and LCMT2, as well as with BAX. Interacts with TBK1; this interaction inhibits TBK1 phosphorylation and 'Lys-63'-linked polyubiquitination.</text>
</comment>
<feature type="domain" description="RING-type" evidence="27">
    <location>
        <begin position="855"/>
        <end position="904"/>
    </location>
</feature>
<keyword evidence="14" id="KW-0862">Zinc</keyword>
<feature type="region of interest" description="Disordered" evidence="25">
    <location>
        <begin position="500"/>
        <end position="531"/>
    </location>
</feature>
<dbReference type="InterPro" id="IPR013083">
    <property type="entry name" value="Znf_RING/FYVE/PHD"/>
</dbReference>
<dbReference type="GO" id="GO:0016567">
    <property type="term" value="P:protein ubiquitination"/>
    <property type="evidence" value="ECO:0007669"/>
    <property type="project" value="InterPro"/>
</dbReference>
<dbReference type="AlphaFoldDB" id="A0AAD4PK41"/>
<evidence type="ECO:0000256" key="23">
    <source>
        <dbReference type="ARBA" id="ARBA00078867"/>
    </source>
</evidence>
<accession>A0AAD4PK41</accession>
<dbReference type="SMART" id="SM00184">
    <property type="entry name" value="RING"/>
    <property type="match status" value="2"/>
</dbReference>
<dbReference type="InterPro" id="IPR017907">
    <property type="entry name" value="Znf_RING_CS"/>
</dbReference>
<evidence type="ECO:0000256" key="8">
    <source>
        <dbReference type="ARBA" id="ARBA00022692"/>
    </source>
</evidence>
<dbReference type="FunFam" id="1.20.120.1750:FF:000010">
    <property type="entry name" value="RBR-type E3 ubiquitin transferase"/>
    <property type="match status" value="1"/>
</dbReference>
<keyword evidence="12 24" id="KW-0863">Zinc-finger</keyword>
<dbReference type="CDD" id="cd16632">
    <property type="entry name" value="mRING-HC-C4C4_RBR_RNF144"/>
    <property type="match status" value="1"/>
</dbReference>
<keyword evidence="10" id="KW-0479">Metal-binding</keyword>
<comment type="similarity">
    <text evidence="19">Belongs to the RBR family. RNF144 subfamily.</text>
</comment>
<comment type="function">
    <text evidence="20">E3 ubiquitin-protein ligase which accepts ubiquitin from E2 ubiquitin-conjugating enzymes UBE2L3 and UBE2L6 in the form of a thioester and then directly transfers the ubiquitin to targeted substrates such as LCMT2, thereby promoting their degradation. Induces apoptosis via a p53/TP53-dependent but caspase-independent mechanism. Plays a crucial role in maintaining the genomic stability by controlling the degradation of multiple proteins involved in mitotic progression and DNA damage. Regulates epithelial homeostasis by mediating degradation of CDKN1A and isoform 2 of TP63. Plays a regulatory role in innate immunity by negatively regulating IRF3 activation and IFN-beta production. Mechanistically, inhibits TBK1 phosphorylation and 'Lys-63'-linked polyubiquitination independently of its E3 ligase activity. Alternatively, promotes 'Lys-27' and 'Lys-33'-linked ubiquitination of IFIH1/MDA5, promoting selective autophagic degradation of IFIH1/MDA5 to inhibit antiviral response.</text>
</comment>
<evidence type="ECO:0000256" key="13">
    <source>
        <dbReference type="ARBA" id="ARBA00022786"/>
    </source>
</evidence>
<keyword evidence="15" id="KW-0832">Ubl conjugation</keyword>
<gene>
    <name evidence="29" type="ORF">KR093_006830</name>
</gene>
<feature type="region of interest" description="Disordered" evidence="25">
    <location>
        <begin position="737"/>
        <end position="788"/>
    </location>
</feature>
<keyword evidence="13" id="KW-0833">Ubl conjugation pathway</keyword>
<comment type="subcellular location">
    <subcellularLocation>
        <location evidence="3">Cytoplasm</location>
    </subcellularLocation>
    <subcellularLocation>
        <location evidence="2">Mitochondrion membrane</location>
        <topology evidence="2">Single-pass membrane protein</topology>
    </subcellularLocation>
</comment>
<feature type="region of interest" description="Disordered" evidence="25">
    <location>
        <begin position="348"/>
        <end position="399"/>
    </location>
</feature>
<dbReference type="Pfam" id="PF01485">
    <property type="entry name" value="IBR"/>
    <property type="match status" value="1"/>
</dbReference>
<feature type="compositionally biased region" description="Low complexity" evidence="25">
    <location>
        <begin position="105"/>
        <end position="114"/>
    </location>
</feature>
<feature type="region of interest" description="Disordered" evidence="25">
    <location>
        <begin position="423"/>
        <end position="460"/>
    </location>
</feature>
<evidence type="ECO:0000256" key="9">
    <source>
        <dbReference type="ARBA" id="ARBA00022703"/>
    </source>
</evidence>
<comment type="pathway">
    <text evidence="4">Protein modification; protein ubiquitination.</text>
</comment>
<dbReference type="GO" id="GO:0031966">
    <property type="term" value="C:mitochondrial membrane"/>
    <property type="evidence" value="ECO:0007669"/>
    <property type="project" value="UniProtKB-SubCell"/>
</dbReference>
<reference evidence="29" key="1">
    <citation type="journal article" date="2021" name="Mol. Ecol. Resour.">
        <title>Phylogenomic analyses of the genus Drosophila reveals genomic signals of climate adaptation.</title>
        <authorList>
            <person name="Li F."/>
            <person name="Rane R.V."/>
            <person name="Luria V."/>
            <person name="Xiong Z."/>
            <person name="Chen J."/>
            <person name="Li Z."/>
            <person name="Catullo R.A."/>
            <person name="Griffin P.C."/>
            <person name="Schiffer M."/>
            <person name="Pearce S."/>
            <person name="Lee S.F."/>
            <person name="McElroy K."/>
            <person name="Stocker A."/>
            <person name="Shirriffs J."/>
            <person name="Cockerell F."/>
            <person name="Coppin C."/>
            <person name="Sgro C.M."/>
            <person name="Karger A."/>
            <person name="Cain J.W."/>
            <person name="Weber J.A."/>
            <person name="Santpere G."/>
            <person name="Kirschner M.W."/>
            <person name="Hoffmann A.A."/>
            <person name="Oakeshott J.G."/>
            <person name="Zhang G."/>
        </authorList>
    </citation>
    <scope>NUCLEOTIDE SEQUENCE</scope>
    <source>
        <strain evidence="29">BGI-SZ-2011g</strain>
    </source>
</reference>
<feature type="region of interest" description="Disordered" evidence="25">
    <location>
        <begin position="613"/>
        <end position="651"/>
    </location>
</feature>
<evidence type="ECO:0000256" key="18">
    <source>
        <dbReference type="ARBA" id="ARBA00023136"/>
    </source>
</evidence>
<feature type="region of interest" description="Disordered" evidence="25">
    <location>
        <begin position="80"/>
        <end position="116"/>
    </location>
</feature>
<keyword evidence="17" id="KW-0496">Mitochondrion</keyword>
<evidence type="ECO:0000259" key="28">
    <source>
        <dbReference type="PROSITE" id="PS51873"/>
    </source>
</evidence>
<evidence type="ECO:0000256" key="1">
    <source>
        <dbReference type="ARBA" id="ARBA00001798"/>
    </source>
</evidence>
<name>A0AAD4PK41_9MUSC</name>
<dbReference type="InterPro" id="IPR002867">
    <property type="entry name" value="IBR_dom"/>
</dbReference>
<dbReference type="FunFam" id="3.30.40.10:FF:000051">
    <property type="entry name" value="RBR-type E3 ubiquitin transferase"/>
    <property type="match status" value="1"/>
</dbReference>
<keyword evidence="18 26" id="KW-0472">Membrane</keyword>
<dbReference type="InterPro" id="IPR031127">
    <property type="entry name" value="E3_UB_ligase_RBR"/>
</dbReference>
<evidence type="ECO:0000256" key="19">
    <source>
        <dbReference type="ARBA" id="ARBA00038342"/>
    </source>
</evidence>
<keyword evidence="8 26" id="KW-0812">Transmembrane</keyword>
<feature type="domain" description="RING-type" evidence="28">
    <location>
        <begin position="851"/>
        <end position="1143"/>
    </location>
</feature>
<dbReference type="SMART" id="SM00647">
    <property type="entry name" value="IBR"/>
    <property type="match status" value="2"/>
</dbReference>
<evidence type="ECO:0000256" key="3">
    <source>
        <dbReference type="ARBA" id="ARBA00004496"/>
    </source>
</evidence>
<keyword evidence="6" id="KW-0963">Cytoplasm</keyword>
<evidence type="ECO:0000256" key="16">
    <source>
        <dbReference type="ARBA" id="ARBA00022989"/>
    </source>
</evidence>
<evidence type="ECO:0000256" key="14">
    <source>
        <dbReference type="ARBA" id="ARBA00022833"/>
    </source>
</evidence>
<dbReference type="EC" id="2.3.2.31" evidence="5"/>
<keyword evidence="9" id="KW-0053">Apoptosis</keyword>
<dbReference type="PANTHER" id="PTHR11685">
    <property type="entry name" value="RBR FAMILY RING FINGER AND IBR DOMAIN-CONTAINING"/>
    <property type="match status" value="1"/>
</dbReference>
<evidence type="ECO:0000256" key="11">
    <source>
        <dbReference type="ARBA" id="ARBA00022737"/>
    </source>
</evidence>
<feature type="compositionally biased region" description="Low complexity" evidence="25">
    <location>
        <begin position="221"/>
        <end position="254"/>
    </location>
</feature>
<evidence type="ECO:0000259" key="27">
    <source>
        <dbReference type="PROSITE" id="PS50089"/>
    </source>
</evidence>
<dbReference type="PROSITE" id="PS51873">
    <property type="entry name" value="TRIAD"/>
    <property type="match status" value="1"/>
</dbReference>
<organism evidence="29 30">
    <name type="scientific">Drosophila rubida</name>
    <dbReference type="NCBI Taxonomy" id="30044"/>
    <lineage>
        <taxon>Eukaryota</taxon>
        <taxon>Metazoa</taxon>
        <taxon>Ecdysozoa</taxon>
        <taxon>Arthropoda</taxon>
        <taxon>Hexapoda</taxon>
        <taxon>Insecta</taxon>
        <taxon>Pterygota</taxon>
        <taxon>Neoptera</taxon>
        <taxon>Endopterygota</taxon>
        <taxon>Diptera</taxon>
        <taxon>Brachycera</taxon>
        <taxon>Muscomorpha</taxon>
        <taxon>Ephydroidea</taxon>
        <taxon>Drosophilidae</taxon>
        <taxon>Drosophila</taxon>
    </lineage>
</organism>
<evidence type="ECO:0000256" key="6">
    <source>
        <dbReference type="ARBA" id="ARBA00022490"/>
    </source>
</evidence>
<feature type="compositionally biased region" description="Polar residues" evidence="25">
    <location>
        <begin position="445"/>
        <end position="459"/>
    </location>
</feature>
<evidence type="ECO:0000256" key="7">
    <source>
        <dbReference type="ARBA" id="ARBA00022679"/>
    </source>
</evidence>
<dbReference type="PROSITE" id="PS50089">
    <property type="entry name" value="ZF_RING_2"/>
    <property type="match status" value="1"/>
</dbReference>
<keyword evidence="7" id="KW-0808">Transferase</keyword>
<dbReference type="CDD" id="cd20352">
    <property type="entry name" value="Rcat_RBR_RNF144"/>
    <property type="match status" value="1"/>
</dbReference>
<feature type="compositionally biased region" description="Low complexity" evidence="25">
    <location>
        <begin position="366"/>
        <end position="390"/>
    </location>
</feature>
<evidence type="ECO:0000256" key="20">
    <source>
        <dbReference type="ARBA" id="ARBA00060040"/>
    </source>
</evidence>
<evidence type="ECO:0000256" key="4">
    <source>
        <dbReference type="ARBA" id="ARBA00004906"/>
    </source>
</evidence>
<evidence type="ECO:0000256" key="5">
    <source>
        <dbReference type="ARBA" id="ARBA00012251"/>
    </source>
</evidence>
<evidence type="ECO:0000256" key="22">
    <source>
        <dbReference type="ARBA" id="ARBA00069720"/>
    </source>
</evidence>
<proteinExistence type="inferred from homology"/>
<evidence type="ECO:0000313" key="30">
    <source>
        <dbReference type="Proteomes" id="UP001200034"/>
    </source>
</evidence>
<dbReference type="Gene3D" id="1.20.120.1750">
    <property type="match status" value="1"/>
</dbReference>
<dbReference type="EMBL" id="JAJJHW010002585">
    <property type="protein sequence ID" value="KAH8371300.1"/>
    <property type="molecule type" value="Genomic_DNA"/>
</dbReference>
<dbReference type="PROSITE" id="PS00518">
    <property type="entry name" value="ZF_RING_1"/>
    <property type="match status" value="1"/>
</dbReference>
<dbReference type="Gene3D" id="3.30.40.10">
    <property type="entry name" value="Zinc/RING finger domain, C3HC4 (zinc finger)"/>
    <property type="match status" value="1"/>
</dbReference>
<dbReference type="InterPro" id="IPR001841">
    <property type="entry name" value="Znf_RING"/>
</dbReference>
<feature type="transmembrane region" description="Helical" evidence="26">
    <location>
        <begin position="1157"/>
        <end position="1185"/>
    </location>
</feature>
<evidence type="ECO:0000256" key="17">
    <source>
        <dbReference type="ARBA" id="ARBA00023128"/>
    </source>
</evidence>
<dbReference type="InterPro" id="IPR044066">
    <property type="entry name" value="TRIAD_supradom"/>
</dbReference>
<evidence type="ECO:0000256" key="15">
    <source>
        <dbReference type="ARBA" id="ARBA00022843"/>
    </source>
</evidence>
<sequence>MRPPMPLQSAAALQQNEAFQQAHVHVHATPATQQPQQHATAAQQQLGLGLELTTQQSTHKAKLPPLELLVEHKLSYSSAATYQQQQQQQQSNYKDTTARCHSEQRSSISSPSSSEDCQTAARATVFDDAAENFIINFPAESSQQLQLLPLSETVSLLTHIEATVVDKQRAIRLSKNSASLIFTRKELNSNVAPSCQRRQHHSLYGAGERQRKQTKHLPPTRGQQQRRSLQLSYSSSGSGSSNQSGSNSRNNNNLVTTAGPNSAAHGGKLVPHHKHHTHTHSHNHTRSHGHGHGHAHSHAHGHGHGHGHGVGLTSPTAANGAGGVAASARKQLSYSWYAPVYSALEEELEQDSRDSSPIHNLANTKQQQRASSQQSATASHAAPQQQQQQQPQPPQLDSDTNETVALLETQTRNKINIIAASDAGAERKASQPTRISLSLPPHAHNSLSSSSLVNGTAASGHTALPGGAGLDVESSLGLSGGQLPRRRRFENFIKSLVGLKGSSSRDRERDRDRDRDRDREAMQQRPASPEIRITRTPSEQDVVLRDPSGRQLAPHASRLSISGSSSSLNVVQQKLWHMMRREGSASSLHHEKSQSIVQYTGLRKCETVLALTRQSQSQRESQAHGHSLHPLGGGGGDHEGSARHGGSGIFSAGGVEQIRPLNRLRNSVTSINGATCSRCSSLLSLAASGSRYSLANGFVPRPDSAQSLSRRRSSVEEPHINVNAQIRLSNGSACGSVAASVSSPSPPSNVTTATLHSNNNNNNNNSTASAEEPAAATTPTTTTGGELGAFGTTHAYPLTVSSLLSMASANQAAQACCVRDGIALKRREMLPSAEATPSAGTPATPLAATFQQFTCKLCLIDVESLAESTTLLHCGCQFCTECMRAYVEFEITEGAYEISCPDAKCPAQGAISLPEIANLTTTNLLKKHHRYRLNREIELDKTRTWCPRAGCETICMVGAPAPVTASASASAPAADAAAVAVAGSICQMDESPSTSQSYTPQQEGVNSPSVLLSVSVHCPSCKDEFCALCKKAVSASPPHPLPIPHLAVVLNARLVCLQYHPNISCEEFGRRLIADGQDDIGIPFDNELIKCCPMCAVPIEKDEGCAQMMCKRCKHVFCWYCLASLDDDFLLRHYDKGPCKNKLGHSRASVVWHRAQVIGIFAGFGILLLVASPLLLLAAPCIICCKCRGCSGSKIDEVDAELEEEVTALQG</sequence>
<evidence type="ECO:0000256" key="26">
    <source>
        <dbReference type="SAM" id="Phobius"/>
    </source>
</evidence>
<feature type="region of interest" description="Disordered" evidence="25">
    <location>
        <begin position="697"/>
        <end position="718"/>
    </location>
</feature>
<dbReference type="SUPFAM" id="SSF57850">
    <property type="entry name" value="RING/U-box"/>
    <property type="match status" value="2"/>
</dbReference>
<protein>
    <recommendedName>
        <fullName evidence="22">E3 ubiquitin-protein ligase RNF144B</fullName>
        <ecNumber evidence="5">2.3.2.31</ecNumber>
    </recommendedName>
    <alternativeName>
        <fullName evidence="23">RING finger protein 144B</fullName>
    </alternativeName>
</protein>
<dbReference type="Proteomes" id="UP001200034">
    <property type="component" value="Unassembled WGS sequence"/>
</dbReference>
<evidence type="ECO:0000256" key="21">
    <source>
        <dbReference type="ARBA" id="ARBA00061765"/>
    </source>
</evidence>
<evidence type="ECO:0000256" key="2">
    <source>
        <dbReference type="ARBA" id="ARBA00004304"/>
    </source>
</evidence>
<evidence type="ECO:0000313" key="29">
    <source>
        <dbReference type="EMBL" id="KAH8371300.1"/>
    </source>
</evidence>
<evidence type="ECO:0000256" key="10">
    <source>
        <dbReference type="ARBA" id="ARBA00022723"/>
    </source>
</evidence>
<feature type="region of interest" description="Disordered" evidence="25">
    <location>
        <begin position="191"/>
        <end position="316"/>
    </location>
</feature>
<feature type="compositionally biased region" description="Basic residues" evidence="25">
    <location>
        <begin position="270"/>
        <end position="307"/>
    </location>
</feature>
<feature type="compositionally biased region" description="Low complexity" evidence="25">
    <location>
        <begin position="737"/>
        <end position="784"/>
    </location>
</feature>
<dbReference type="GO" id="GO:0008270">
    <property type="term" value="F:zinc ion binding"/>
    <property type="evidence" value="ECO:0007669"/>
    <property type="project" value="UniProtKB-KW"/>
</dbReference>
<evidence type="ECO:0000256" key="12">
    <source>
        <dbReference type="ARBA" id="ARBA00022771"/>
    </source>
</evidence>
<dbReference type="Pfam" id="PF22191">
    <property type="entry name" value="IBR_1"/>
    <property type="match status" value="1"/>
</dbReference>
<dbReference type="GO" id="GO:0006915">
    <property type="term" value="P:apoptotic process"/>
    <property type="evidence" value="ECO:0007669"/>
    <property type="project" value="UniProtKB-KW"/>
</dbReference>
<comment type="caution">
    <text evidence="29">The sequence shown here is derived from an EMBL/GenBank/DDBJ whole genome shotgun (WGS) entry which is preliminary data.</text>
</comment>
<feature type="compositionally biased region" description="Basic and acidic residues" evidence="25">
    <location>
        <begin position="503"/>
        <end position="522"/>
    </location>
</feature>
<dbReference type="GO" id="GO:0061630">
    <property type="term" value="F:ubiquitin protein ligase activity"/>
    <property type="evidence" value="ECO:0007669"/>
    <property type="project" value="UniProtKB-EC"/>
</dbReference>
<keyword evidence="11" id="KW-0677">Repeat</keyword>
<evidence type="ECO:0000256" key="25">
    <source>
        <dbReference type="SAM" id="MobiDB-lite"/>
    </source>
</evidence>
<comment type="catalytic activity">
    <reaction evidence="1">
        <text>[E2 ubiquitin-conjugating enzyme]-S-ubiquitinyl-L-cysteine + [acceptor protein]-L-lysine = [E2 ubiquitin-conjugating enzyme]-L-cysteine + [acceptor protein]-N(6)-ubiquitinyl-L-lysine.</text>
        <dbReference type="EC" id="2.3.2.31"/>
    </reaction>
</comment>
<keyword evidence="16 26" id="KW-1133">Transmembrane helix</keyword>